<protein>
    <recommendedName>
        <fullName evidence="9">Flagellar L-ring protein</fullName>
    </recommendedName>
    <alternativeName>
        <fullName evidence="9">Basal body L-ring protein</fullName>
    </alternativeName>
</protein>
<organism evidence="11 12">
    <name type="scientific">Pseudogulbenkiania ferrooxidans 2002</name>
    <dbReference type="NCBI Taxonomy" id="279714"/>
    <lineage>
        <taxon>Bacteria</taxon>
        <taxon>Pseudomonadati</taxon>
        <taxon>Pseudomonadota</taxon>
        <taxon>Betaproteobacteria</taxon>
        <taxon>Neisseriales</taxon>
        <taxon>Chromobacteriaceae</taxon>
        <taxon>Pseudogulbenkiania</taxon>
    </lineage>
</organism>
<comment type="function">
    <text evidence="1 9">Assembles around the rod to form the L-ring and probably protects the motor/basal body from shearing forces during rotation.</text>
</comment>
<dbReference type="InterPro" id="IPR000527">
    <property type="entry name" value="Flag_Lring"/>
</dbReference>
<comment type="similarity">
    <text evidence="3 9">Belongs to the FlgH family.</text>
</comment>
<keyword evidence="5 9" id="KW-0732">Signal</keyword>
<keyword evidence="8 9" id="KW-0998">Cell outer membrane</keyword>
<evidence type="ECO:0000256" key="5">
    <source>
        <dbReference type="ARBA" id="ARBA00022729"/>
    </source>
</evidence>
<dbReference type="RefSeq" id="WP_008952404.1">
    <property type="nucleotide sequence ID" value="NZ_ACIS01000001.1"/>
</dbReference>
<dbReference type="GO" id="GO:0009427">
    <property type="term" value="C:bacterial-type flagellum basal body, distal rod, L ring"/>
    <property type="evidence" value="ECO:0007669"/>
    <property type="project" value="InterPro"/>
</dbReference>
<dbReference type="PROSITE" id="PS51257">
    <property type="entry name" value="PROKAR_LIPOPROTEIN"/>
    <property type="match status" value="1"/>
</dbReference>
<dbReference type="GO" id="GO:0003774">
    <property type="term" value="F:cytoskeletal motor activity"/>
    <property type="evidence" value="ECO:0007669"/>
    <property type="project" value="InterPro"/>
</dbReference>
<dbReference type="GO" id="GO:0071973">
    <property type="term" value="P:bacterial-type flagellum-dependent cell motility"/>
    <property type="evidence" value="ECO:0007669"/>
    <property type="project" value="InterPro"/>
</dbReference>
<gene>
    <name evidence="9" type="primary">flgH</name>
    <name evidence="11" type="ORF">FuraDRAFT_0384</name>
</gene>
<dbReference type="HAMAP" id="MF_00415">
    <property type="entry name" value="FlgH"/>
    <property type="match status" value="1"/>
</dbReference>
<proteinExistence type="inferred from homology"/>
<evidence type="ECO:0000256" key="4">
    <source>
        <dbReference type="ARBA" id="ARBA00011439"/>
    </source>
</evidence>
<dbReference type="Pfam" id="PF02107">
    <property type="entry name" value="FlgH"/>
    <property type="match status" value="1"/>
</dbReference>
<dbReference type="EMBL" id="ACIS01000001">
    <property type="protein sequence ID" value="EEG10402.1"/>
    <property type="molecule type" value="Genomic_DNA"/>
</dbReference>
<evidence type="ECO:0000256" key="8">
    <source>
        <dbReference type="ARBA" id="ARBA00023237"/>
    </source>
</evidence>
<dbReference type="PRINTS" id="PR01008">
    <property type="entry name" value="FLGLRINGFLGH"/>
</dbReference>
<comment type="subunit">
    <text evidence="4 9">The basal body constitutes a major portion of the flagellar organelle and consists of four rings (L,P,S, and M) mounted on a central rod.</text>
</comment>
<evidence type="ECO:0000256" key="3">
    <source>
        <dbReference type="ARBA" id="ARBA00006929"/>
    </source>
</evidence>
<accession>B9YZ49</accession>
<dbReference type="PANTHER" id="PTHR34933">
    <property type="entry name" value="FLAGELLAR L-RING PROTEIN"/>
    <property type="match status" value="1"/>
</dbReference>
<feature type="chain" id="PRO_5008950451" description="Flagellar L-ring protein" evidence="10">
    <location>
        <begin position="28"/>
        <end position="227"/>
    </location>
</feature>
<dbReference type="eggNOG" id="COG2063">
    <property type="taxonomic scope" value="Bacteria"/>
</dbReference>
<evidence type="ECO:0000313" key="12">
    <source>
        <dbReference type="Proteomes" id="UP000003165"/>
    </source>
</evidence>
<reference evidence="11 12" key="1">
    <citation type="submission" date="2009-02" db="EMBL/GenBank/DDBJ databases">
        <title>Sequencing of the draft genome and assembly of Lutiella nitroferrum 2002.</title>
        <authorList>
            <consortium name="US DOE Joint Genome Institute (JGI-PGF)"/>
            <person name="Lucas S."/>
            <person name="Copeland A."/>
            <person name="Lapidus A."/>
            <person name="Glavina del Rio T."/>
            <person name="Tice H."/>
            <person name="Bruce D."/>
            <person name="Goodwin L."/>
            <person name="Pitluck S."/>
            <person name="Larimer F."/>
            <person name="Land M.L."/>
            <person name="Hauser L."/>
            <person name="Coates J.D."/>
        </authorList>
    </citation>
    <scope>NUCLEOTIDE SEQUENCE [LARGE SCALE GENOMIC DNA]</scope>
    <source>
        <strain evidence="11 12">2002</strain>
    </source>
</reference>
<evidence type="ECO:0000256" key="9">
    <source>
        <dbReference type="HAMAP-Rule" id="MF_00415"/>
    </source>
</evidence>
<evidence type="ECO:0000256" key="2">
    <source>
        <dbReference type="ARBA" id="ARBA00004370"/>
    </source>
</evidence>
<dbReference type="Proteomes" id="UP000003165">
    <property type="component" value="Unassembled WGS sequence"/>
</dbReference>
<sequence precursor="true">MFRRVMGGTALACLLGACSSVSPTAVSGPTTVRPGYALANLENRNQGGIFRAGSAHLLFEQQSARYIGDIVKIEIAESLSGSNKSGTSGSRKNALKVAGPGAGSSMTGLLKWIFDIDVDASGSDSFSGKGENTNSNVLKGKLAASVINILPNGNLVVAGEKSIAQHGNSNTLRFSGVVSPNDIKAGNLVSSDNVADARFELGGRGLVADSNSRSWMQQFLVDTLSFW</sequence>
<keyword evidence="11" id="KW-0966">Cell projection</keyword>
<comment type="subcellular location">
    <subcellularLocation>
        <location evidence="9">Cell outer membrane</location>
        <topology evidence="9">Lipid-anchor</topology>
    </subcellularLocation>
    <subcellularLocation>
        <location evidence="9">Bacterial flagellum basal body</location>
    </subcellularLocation>
    <subcellularLocation>
        <location evidence="2">Membrane</location>
    </subcellularLocation>
</comment>
<evidence type="ECO:0000256" key="10">
    <source>
        <dbReference type="SAM" id="SignalP"/>
    </source>
</evidence>
<evidence type="ECO:0000256" key="1">
    <source>
        <dbReference type="ARBA" id="ARBA00002591"/>
    </source>
</evidence>
<dbReference type="GO" id="GO:0009279">
    <property type="term" value="C:cell outer membrane"/>
    <property type="evidence" value="ECO:0007669"/>
    <property type="project" value="UniProtKB-SubCell"/>
</dbReference>
<keyword evidence="11" id="KW-0282">Flagellum</keyword>
<comment type="caution">
    <text evidence="11">The sequence shown here is derived from an EMBL/GenBank/DDBJ whole genome shotgun (WGS) entry which is preliminary data.</text>
</comment>
<evidence type="ECO:0000313" key="11">
    <source>
        <dbReference type="EMBL" id="EEG10402.1"/>
    </source>
</evidence>
<feature type="signal peptide" evidence="10">
    <location>
        <begin position="1"/>
        <end position="27"/>
    </location>
</feature>
<keyword evidence="7 9" id="KW-0975">Bacterial flagellum</keyword>
<keyword evidence="12" id="KW-1185">Reference proteome</keyword>
<evidence type="ECO:0000256" key="7">
    <source>
        <dbReference type="ARBA" id="ARBA00023143"/>
    </source>
</evidence>
<keyword evidence="11" id="KW-0969">Cilium</keyword>
<keyword evidence="9" id="KW-0449">Lipoprotein</keyword>
<dbReference type="PANTHER" id="PTHR34933:SF3">
    <property type="entry name" value="FLAGELLAR L-RING PROTEIN"/>
    <property type="match status" value="1"/>
</dbReference>
<name>B9YZ49_9NEIS</name>
<evidence type="ECO:0000256" key="6">
    <source>
        <dbReference type="ARBA" id="ARBA00023136"/>
    </source>
</evidence>
<dbReference type="AlphaFoldDB" id="B9YZ49"/>
<keyword evidence="6 9" id="KW-0472">Membrane</keyword>